<dbReference type="Pfam" id="PF08275">
    <property type="entry name" value="DNAG_N"/>
    <property type="match status" value="1"/>
</dbReference>
<dbReference type="Pfam" id="PF01807">
    <property type="entry name" value="Zn_ribbon_DnaG"/>
    <property type="match status" value="1"/>
</dbReference>
<dbReference type="Gene3D" id="3.40.1360.10">
    <property type="match status" value="1"/>
</dbReference>
<proteinExistence type="inferred from homology"/>
<dbReference type="PANTHER" id="PTHR30313:SF2">
    <property type="entry name" value="DNA PRIMASE"/>
    <property type="match status" value="1"/>
</dbReference>
<dbReference type="InterPro" id="IPR019475">
    <property type="entry name" value="DNA_primase_DnaB-bd"/>
</dbReference>
<keyword evidence="8 12" id="KW-0862">Zinc</keyword>
<dbReference type="SMART" id="SM00400">
    <property type="entry name" value="ZnF_CHCC"/>
    <property type="match status" value="1"/>
</dbReference>
<dbReference type="Pfam" id="PF13155">
    <property type="entry name" value="Toprim_2"/>
    <property type="match status" value="1"/>
</dbReference>
<dbReference type="InterPro" id="IPR013264">
    <property type="entry name" value="DNAG_N"/>
</dbReference>
<dbReference type="CDD" id="cd03364">
    <property type="entry name" value="TOPRIM_DnaG_primases"/>
    <property type="match status" value="1"/>
</dbReference>
<evidence type="ECO:0000256" key="10">
    <source>
        <dbReference type="ARBA" id="ARBA00023125"/>
    </source>
</evidence>
<dbReference type="InterPro" id="IPR034151">
    <property type="entry name" value="TOPRIM_DnaG_bac"/>
</dbReference>
<dbReference type="RefSeq" id="WP_143183335.1">
    <property type="nucleotide sequence ID" value="NZ_FQYR01000003.1"/>
</dbReference>
<keyword evidence="5 12" id="KW-0235">DNA replication</keyword>
<gene>
    <name evidence="12" type="primary">dnaG</name>
    <name evidence="16" type="ORF">SAMN02745181_1741</name>
</gene>
<dbReference type="FunCoup" id="A0A1M6IAT7">
    <property type="interactions" value="235"/>
</dbReference>
<keyword evidence="3 12" id="KW-0808">Transferase</keyword>
<dbReference type="NCBIfam" id="TIGR01391">
    <property type="entry name" value="dnaG"/>
    <property type="match status" value="1"/>
</dbReference>
<comment type="similarity">
    <text evidence="12 13">Belongs to the DnaG primase family.</text>
</comment>
<dbReference type="GO" id="GO:0000428">
    <property type="term" value="C:DNA-directed RNA polymerase complex"/>
    <property type="evidence" value="ECO:0007669"/>
    <property type="project" value="UniProtKB-KW"/>
</dbReference>
<dbReference type="GO" id="GO:0003677">
    <property type="term" value="F:DNA binding"/>
    <property type="evidence" value="ECO:0007669"/>
    <property type="project" value="UniProtKB-KW"/>
</dbReference>
<name>A0A1M6IAT7_9BACT</name>
<dbReference type="SMART" id="SM00493">
    <property type="entry name" value="TOPRIM"/>
    <property type="match status" value="1"/>
</dbReference>
<keyword evidence="10 12" id="KW-0238">DNA-binding</keyword>
<evidence type="ECO:0000259" key="15">
    <source>
        <dbReference type="PROSITE" id="PS50880"/>
    </source>
</evidence>
<dbReference type="InParanoid" id="A0A1M6IAT7"/>
<evidence type="ECO:0000256" key="3">
    <source>
        <dbReference type="ARBA" id="ARBA00022679"/>
    </source>
</evidence>
<evidence type="ECO:0000256" key="9">
    <source>
        <dbReference type="ARBA" id="ARBA00022842"/>
    </source>
</evidence>
<dbReference type="HAMAP" id="MF_00974">
    <property type="entry name" value="DNA_primase_DnaG"/>
    <property type="match status" value="1"/>
</dbReference>
<dbReference type="InterPro" id="IPR002694">
    <property type="entry name" value="Znf_CHC2"/>
</dbReference>
<keyword evidence="2 12" id="KW-0639">Primosome</keyword>
<dbReference type="FunFam" id="3.90.580.10:FF:000001">
    <property type="entry name" value="DNA primase"/>
    <property type="match status" value="1"/>
</dbReference>
<keyword evidence="1 12" id="KW-0240">DNA-directed RNA polymerase</keyword>
<reference evidence="16 17" key="1">
    <citation type="submission" date="2016-11" db="EMBL/GenBank/DDBJ databases">
        <authorList>
            <person name="Jaros S."/>
            <person name="Januszkiewicz K."/>
            <person name="Wedrychowicz H."/>
        </authorList>
    </citation>
    <scope>NUCLEOTIDE SEQUENCE [LARGE SCALE GENOMIC DNA]</scope>
    <source>
        <strain evidence="16 17">DSM 18772</strain>
    </source>
</reference>
<keyword evidence="6 12" id="KW-0479">Metal-binding</keyword>
<dbReference type="GO" id="GO:0006269">
    <property type="term" value="P:DNA replication, synthesis of primer"/>
    <property type="evidence" value="ECO:0007669"/>
    <property type="project" value="UniProtKB-UniRule"/>
</dbReference>
<organism evidence="16 17">
    <name type="scientific">Rubritalea squalenifaciens DSM 18772</name>
    <dbReference type="NCBI Taxonomy" id="1123071"/>
    <lineage>
        <taxon>Bacteria</taxon>
        <taxon>Pseudomonadati</taxon>
        <taxon>Verrucomicrobiota</taxon>
        <taxon>Verrucomicrobiia</taxon>
        <taxon>Verrucomicrobiales</taxon>
        <taxon>Rubritaleaceae</taxon>
        <taxon>Rubritalea</taxon>
    </lineage>
</organism>
<evidence type="ECO:0000256" key="14">
    <source>
        <dbReference type="PIRSR" id="PIRSR002811-1"/>
    </source>
</evidence>
<keyword evidence="11 12" id="KW-0804">Transcription</keyword>
<evidence type="ECO:0000256" key="13">
    <source>
        <dbReference type="PIRNR" id="PIRNR002811"/>
    </source>
</evidence>
<keyword evidence="9" id="KW-0460">Magnesium</keyword>
<dbReference type="AlphaFoldDB" id="A0A1M6IAT7"/>
<dbReference type="GO" id="GO:1990077">
    <property type="term" value="C:primosome complex"/>
    <property type="evidence" value="ECO:0007669"/>
    <property type="project" value="UniProtKB-KW"/>
</dbReference>
<dbReference type="SUPFAM" id="SSF56731">
    <property type="entry name" value="DNA primase core"/>
    <property type="match status" value="1"/>
</dbReference>
<dbReference type="InterPro" id="IPR006171">
    <property type="entry name" value="TOPRIM_dom"/>
</dbReference>
<dbReference type="Gene3D" id="3.90.980.10">
    <property type="entry name" value="DNA primase, catalytic core, N-terminal domain"/>
    <property type="match status" value="1"/>
</dbReference>
<dbReference type="OrthoDB" id="9803773at2"/>
<feature type="zinc finger region" description="CHC2-type" evidence="12 14">
    <location>
        <begin position="39"/>
        <end position="63"/>
    </location>
</feature>
<feature type="domain" description="Toprim" evidence="15">
    <location>
        <begin position="265"/>
        <end position="346"/>
    </location>
</feature>
<dbReference type="InterPro" id="IPR006295">
    <property type="entry name" value="DNA_primase_DnaG"/>
</dbReference>
<dbReference type="InterPro" id="IPR050219">
    <property type="entry name" value="DnaG_primase"/>
</dbReference>
<evidence type="ECO:0000256" key="4">
    <source>
        <dbReference type="ARBA" id="ARBA00022695"/>
    </source>
</evidence>
<dbReference type="FunFam" id="3.40.1360.10:FF:000002">
    <property type="entry name" value="DNA primase"/>
    <property type="match status" value="1"/>
</dbReference>
<dbReference type="Gene3D" id="3.90.580.10">
    <property type="entry name" value="Zinc finger, CHC2-type domain"/>
    <property type="match status" value="1"/>
</dbReference>
<protein>
    <recommendedName>
        <fullName evidence="12 13">DNA primase</fullName>
        <ecNumber evidence="12">2.7.7.101</ecNumber>
    </recommendedName>
</protein>
<dbReference type="EC" id="2.7.7.101" evidence="12"/>
<comment type="function">
    <text evidence="12 13">RNA polymerase that catalyzes the synthesis of short RNA molecules used as primers for DNA polymerase during DNA replication.</text>
</comment>
<evidence type="ECO:0000256" key="7">
    <source>
        <dbReference type="ARBA" id="ARBA00022771"/>
    </source>
</evidence>
<evidence type="ECO:0000256" key="1">
    <source>
        <dbReference type="ARBA" id="ARBA00022478"/>
    </source>
</evidence>
<dbReference type="STRING" id="1123071.SAMN02745181_1741"/>
<dbReference type="GO" id="GO:0005737">
    <property type="term" value="C:cytoplasm"/>
    <property type="evidence" value="ECO:0007669"/>
    <property type="project" value="TreeGrafter"/>
</dbReference>
<keyword evidence="7 12" id="KW-0863">Zinc-finger</keyword>
<dbReference type="PROSITE" id="PS50880">
    <property type="entry name" value="TOPRIM"/>
    <property type="match status" value="1"/>
</dbReference>
<dbReference type="SUPFAM" id="SSF57783">
    <property type="entry name" value="Zinc beta-ribbon"/>
    <property type="match status" value="1"/>
</dbReference>
<dbReference type="Pfam" id="PF10410">
    <property type="entry name" value="DnaB_bind"/>
    <property type="match status" value="1"/>
</dbReference>
<evidence type="ECO:0000256" key="2">
    <source>
        <dbReference type="ARBA" id="ARBA00022515"/>
    </source>
</evidence>
<dbReference type="GO" id="GO:0008270">
    <property type="term" value="F:zinc ion binding"/>
    <property type="evidence" value="ECO:0007669"/>
    <property type="project" value="UniProtKB-UniRule"/>
</dbReference>
<dbReference type="InterPro" id="IPR037068">
    <property type="entry name" value="DNA_primase_core_N_sf"/>
</dbReference>
<dbReference type="Proteomes" id="UP000184510">
    <property type="component" value="Unassembled WGS sequence"/>
</dbReference>
<accession>A0A1M6IAT7</accession>
<evidence type="ECO:0000256" key="11">
    <source>
        <dbReference type="ARBA" id="ARBA00023163"/>
    </source>
</evidence>
<evidence type="ECO:0000256" key="5">
    <source>
        <dbReference type="ARBA" id="ARBA00022705"/>
    </source>
</evidence>
<comment type="subunit">
    <text evidence="12">Monomer. Interacts with DnaB.</text>
</comment>
<evidence type="ECO:0000313" key="16">
    <source>
        <dbReference type="EMBL" id="SHJ31562.1"/>
    </source>
</evidence>
<dbReference type="GO" id="GO:0003899">
    <property type="term" value="F:DNA-directed RNA polymerase activity"/>
    <property type="evidence" value="ECO:0007669"/>
    <property type="project" value="UniProtKB-UniRule"/>
</dbReference>
<dbReference type="PANTHER" id="PTHR30313">
    <property type="entry name" value="DNA PRIMASE"/>
    <property type="match status" value="1"/>
</dbReference>
<comment type="cofactor">
    <cofactor evidence="12 13 14">
        <name>Zn(2+)</name>
        <dbReference type="ChEBI" id="CHEBI:29105"/>
    </cofactor>
    <text evidence="12 13 14">Binds 1 zinc ion per monomer.</text>
</comment>
<evidence type="ECO:0000256" key="6">
    <source>
        <dbReference type="ARBA" id="ARBA00022723"/>
    </source>
</evidence>
<dbReference type="InterPro" id="IPR036977">
    <property type="entry name" value="DNA_primase_Znf_CHC2"/>
</dbReference>
<evidence type="ECO:0000256" key="8">
    <source>
        <dbReference type="ARBA" id="ARBA00022833"/>
    </source>
</evidence>
<keyword evidence="17" id="KW-1185">Reference proteome</keyword>
<evidence type="ECO:0000256" key="12">
    <source>
        <dbReference type="HAMAP-Rule" id="MF_00974"/>
    </source>
</evidence>
<sequence>MARIPEETIEQVLAATDIVDVISGYIPLKRAGGSFKALCPFHNEKTPSFNITPSRQSFHCFGCGESGSAIGFVMKYENLPFVDAVKKLADKAGVPIIEEVYDPQAEQRRRSKSRLIELHNAAAQYFHSLVRKSPQAQHARDYLKKRGFSKESAERWLIGWMPENPKEFLNWARENNFRGRDLVDAGLAALKAEGNPKAGIYVRFRNRLMFPIHNDYGDIIAFSGRQLVNDPNSGKYINSPQTQIFDKSRVFFGLDKARRHMTKEKFALICEGQIDAISCHEQGIQNAIAPLGTAFTEHHARLLKRYTDTAILCFDADSAGHKAAQRAFSILVPAGIHVRCASMPEGEDPDSYIQKHGADAFKTLLDEAQDFFDYKLTHASKAVDLADIREKSNLAKDLANLARLVTDKVTLDSVISKVAARLGVGDQDFRSMVFQADKQQYRVRNYDNIDESTPEKAQATPMDNTISYLCFLALNSSEVMEWLCEQLEALHEPMSQTPGGHVLAKILARKPNPSNPASIQTYLLGIEESDRLALQSAFSENLPENPVSVAEGATSMLISNHLQHKDAIIRAALKKPGLGMEEMTDLLRQAEDVRQLLSNLNERYIR</sequence>
<dbReference type="PIRSF" id="PIRSF002811">
    <property type="entry name" value="DnaG"/>
    <property type="match status" value="1"/>
</dbReference>
<dbReference type="InterPro" id="IPR030846">
    <property type="entry name" value="DnaG_bac"/>
</dbReference>
<evidence type="ECO:0000313" key="17">
    <source>
        <dbReference type="Proteomes" id="UP000184510"/>
    </source>
</evidence>
<comment type="domain">
    <text evidence="12">Contains an N-terminal zinc-binding domain, a central core domain that contains the primase activity, and a C-terminal DnaB-binding domain.</text>
</comment>
<keyword evidence="4 12" id="KW-0548">Nucleotidyltransferase</keyword>
<comment type="catalytic activity">
    <reaction evidence="12">
        <text>ssDNA + n NTP = ssDNA/pppN(pN)n-1 hybrid + (n-1) diphosphate.</text>
        <dbReference type="EC" id="2.7.7.101"/>
    </reaction>
</comment>
<dbReference type="EMBL" id="FQYR01000003">
    <property type="protein sequence ID" value="SHJ31562.1"/>
    <property type="molecule type" value="Genomic_DNA"/>
</dbReference>